<protein>
    <submittedName>
        <fullName evidence="1">Uncharacterized protein</fullName>
    </submittedName>
</protein>
<dbReference type="EMBL" id="MN096369">
    <property type="protein sequence ID" value="QDK02747.1"/>
    <property type="molecule type" value="Genomic_DNA"/>
</dbReference>
<evidence type="ECO:0000313" key="2">
    <source>
        <dbReference type="EMBL" id="QDK02747.1"/>
    </source>
</evidence>
<dbReference type="EMBL" id="MN096369">
    <property type="protein sequence ID" value="QDK02563.1"/>
    <property type="molecule type" value="Genomic_DNA"/>
</dbReference>
<gene>
    <name evidence="1" type="primary">15</name>
    <name evidence="2" type="synonym">231</name>
    <name evidence="1" type="ORF">SEA_PHENDRIX_15</name>
    <name evidence="2" type="ORF">SEA_PHENDRIX_231</name>
</gene>
<organism evidence="1 3">
    <name type="scientific">Gordonia phage Phendrix</name>
    <dbReference type="NCBI Taxonomy" id="2593335"/>
    <lineage>
        <taxon>Viruses</taxon>
        <taxon>Duplodnaviria</taxon>
        <taxon>Heunggongvirae</taxon>
        <taxon>Uroviricota</taxon>
        <taxon>Caudoviricetes</taxon>
        <taxon>Godonkavirus</taxon>
        <taxon>Godonkavirus phendrix</taxon>
    </lineage>
</organism>
<accession>A0A514U0U3</accession>
<proteinExistence type="predicted"/>
<dbReference type="Proteomes" id="UP000319596">
    <property type="component" value="Segment"/>
</dbReference>
<evidence type="ECO:0000313" key="3">
    <source>
        <dbReference type="Proteomes" id="UP000319596"/>
    </source>
</evidence>
<reference evidence="1 3" key="1">
    <citation type="submission" date="2019-06" db="EMBL/GenBank/DDBJ databases">
        <authorList>
            <person name="Burns M.A."/>
            <person name="Hill G.C."/>
            <person name="Wesley B.E."/>
            <person name="Womack T.V."/>
            <person name="Krukonis G.P."/>
            <person name="Delesalle V.A."/>
            <person name="Garlena R.A."/>
            <person name="Russell D.A."/>
            <person name="Pope W.H."/>
            <person name="Jacobs-Sera D."/>
            <person name="Hatfull G.F."/>
        </authorList>
    </citation>
    <scope>NUCLEOTIDE SEQUENCE [LARGE SCALE GENOMIC DNA]</scope>
</reference>
<evidence type="ECO:0000313" key="1">
    <source>
        <dbReference type="EMBL" id="QDK02563.1"/>
    </source>
</evidence>
<sequence length="160" mass="17281">MRWGLIWLYQIEKRSTPQTKGTTMNAITTNNVNAIIAQAVVADAIDEAAARINGRIDAGLPVGPNSNRASKNVARVAVHVERHRELIAFKQGTYAMSDAFDAQITRIQRAAAKALCYGATEDRVRNAVLLGLANARQRIAFAPAPKVSLVKAATPTFQLG</sequence>
<dbReference type="GeneID" id="77924577"/>
<keyword evidence="3" id="KW-1185">Reference proteome</keyword>
<name>A0A514U0U3_9CAUD</name>
<dbReference type="KEGG" id="vg:77924577"/>
<dbReference type="RefSeq" id="YP_010649059.1">
    <property type="nucleotide sequence ID" value="NC_070764.1"/>
</dbReference>